<keyword evidence="1" id="KW-0479">Metal-binding</keyword>
<dbReference type="CDD" id="cd15489">
    <property type="entry name" value="PHD_SF"/>
    <property type="match status" value="1"/>
</dbReference>
<dbReference type="Proteomes" id="UP000828390">
    <property type="component" value="Unassembled WGS sequence"/>
</dbReference>
<gene>
    <name evidence="6" type="ORF">DPMN_071653</name>
</gene>
<feature type="region of interest" description="Disordered" evidence="4">
    <location>
        <begin position="51"/>
        <end position="86"/>
    </location>
</feature>
<name>A0A9D4BPU9_DREPO</name>
<dbReference type="EMBL" id="JAIWYP010000014">
    <property type="protein sequence ID" value="KAH3711976.1"/>
    <property type="molecule type" value="Genomic_DNA"/>
</dbReference>
<accession>A0A9D4BPU9</accession>
<keyword evidence="2" id="KW-0863">Zinc-finger</keyword>
<dbReference type="InterPro" id="IPR011011">
    <property type="entry name" value="Znf_FYVE_PHD"/>
</dbReference>
<reference evidence="6" key="1">
    <citation type="journal article" date="2019" name="bioRxiv">
        <title>The Genome of the Zebra Mussel, Dreissena polymorpha: A Resource for Invasive Species Research.</title>
        <authorList>
            <person name="McCartney M.A."/>
            <person name="Auch B."/>
            <person name="Kono T."/>
            <person name="Mallez S."/>
            <person name="Zhang Y."/>
            <person name="Obille A."/>
            <person name="Becker A."/>
            <person name="Abrahante J.E."/>
            <person name="Garbe J."/>
            <person name="Badalamenti J.P."/>
            <person name="Herman A."/>
            <person name="Mangelson H."/>
            <person name="Liachko I."/>
            <person name="Sullivan S."/>
            <person name="Sone E.D."/>
            <person name="Koren S."/>
            <person name="Silverstein K.A.T."/>
            <person name="Beckman K.B."/>
            <person name="Gohl D.M."/>
        </authorList>
    </citation>
    <scope>NUCLEOTIDE SEQUENCE</scope>
    <source>
        <strain evidence="6">Duluth1</strain>
        <tissue evidence="6">Whole animal</tissue>
    </source>
</reference>
<proteinExistence type="predicted"/>
<protein>
    <recommendedName>
        <fullName evidence="5">Zinc finger PHD-type domain-containing protein</fullName>
    </recommendedName>
</protein>
<dbReference type="InterPro" id="IPR013083">
    <property type="entry name" value="Znf_RING/FYVE/PHD"/>
</dbReference>
<evidence type="ECO:0000313" key="7">
    <source>
        <dbReference type="Proteomes" id="UP000828390"/>
    </source>
</evidence>
<feature type="domain" description="Zinc finger PHD-type" evidence="5">
    <location>
        <begin position="90"/>
        <end position="144"/>
    </location>
</feature>
<keyword evidence="7" id="KW-1185">Reference proteome</keyword>
<sequence length="147" mass="16641">MYLKLENKNLDNIRKFARKEKKAKQAYLKNNENSSVSSAVKKTSVNAAVKGKSSINTSKGKAAAKSVKRNRKQIAEPSLDPNSNNNDKAFCVVSKMSWAEDQKLMLGTTWIQCDDCTSWLHEDCLPIGFEYDTTEEKFLCHKCKKDN</sequence>
<dbReference type="SMART" id="SM00249">
    <property type="entry name" value="PHD"/>
    <property type="match status" value="1"/>
</dbReference>
<reference evidence="6" key="2">
    <citation type="submission" date="2020-11" db="EMBL/GenBank/DDBJ databases">
        <authorList>
            <person name="McCartney M.A."/>
            <person name="Auch B."/>
            <person name="Kono T."/>
            <person name="Mallez S."/>
            <person name="Becker A."/>
            <person name="Gohl D.M."/>
            <person name="Silverstein K.A.T."/>
            <person name="Koren S."/>
            <person name="Bechman K.B."/>
            <person name="Herman A."/>
            <person name="Abrahante J.E."/>
            <person name="Garbe J."/>
        </authorList>
    </citation>
    <scope>NUCLEOTIDE SEQUENCE</scope>
    <source>
        <strain evidence="6">Duluth1</strain>
        <tissue evidence="6">Whole animal</tissue>
    </source>
</reference>
<keyword evidence="3" id="KW-0862">Zinc</keyword>
<evidence type="ECO:0000256" key="2">
    <source>
        <dbReference type="ARBA" id="ARBA00022771"/>
    </source>
</evidence>
<dbReference type="Pfam" id="PF00628">
    <property type="entry name" value="PHD"/>
    <property type="match status" value="1"/>
</dbReference>
<evidence type="ECO:0000256" key="3">
    <source>
        <dbReference type="ARBA" id="ARBA00022833"/>
    </source>
</evidence>
<dbReference type="Gene3D" id="3.30.40.10">
    <property type="entry name" value="Zinc/RING finger domain, C3HC4 (zinc finger)"/>
    <property type="match status" value="1"/>
</dbReference>
<evidence type="ECO:0000259" key="5">
    <source>
        <dbReference type="SMART" id="SM00249"/>
    </source>
</evidence>
<dbReference type="SUPFAM" id="SSF57903">
    <property type="entry name" value="FYVE/PHD zinc finger"/>
    <property type="match status" value="1"/>
</dbReference>
<dbReference type="InterPro" id="IPR019787">
    <property type="entry name" value="Znf_PHD-finger"/>
</dbReference>
<organism evidence="6 7">
    <name type="scientific">Dreissena polymorpha</name>
    <name type="common">Zebra mussel</name>
    <name type="synonym">Mytilus polymorpha</name>
    <dbReference type="NCBI Taxonomy" id="45954"/>
    <lineage>
        <taxon>Eukaryota</taxon>
        <taxon>Metazoa</taxon>
        <taxon>Spiralia</taxon>
        <taxon>Lophotrochozoa</taxon>
        <taxon>Mollusca</taxon>
        <taxon>Bivalvia</taxon>
        <taxon>Autobranchia</taxon>
        <taxon>Heteroconchia</taxon>
        <taxon>Euheterodonta</taxon>
        <taxon>Imparidentia</taxon>
        <taxon>Neoheterodontei</taxon>
        <taxon>Myida</taxon>
        <taxon>Dreissenoidea</taxon>
        <taxon>Dreissenidae</taxon>
        <taxon>Dreissena</taxon>
    </lineage>
</organism>
<evidence type="ECO:0000256" key="4">
    <source>
        <dbReference type="SAM" id="MobiDB-lite"/>
    </source>
</evidence>
<comment type="caution">
    <text evidence="6">The sequence shown here is derived from an EMBL/GenBank/DDBJ whole genome shotgun (WGS) entry which is preliminary data.</text>
</comment>
<dbReference type="GO" id="GO:0008270">
    <property type="term" value="F:zinc ion binding"/>
    <property type="evidence" value="ECO:0007669"/>
    <property type="project" value="UniProtKB-KW"/>
</dbReference>
<dbReference type="AlphaFoldDB" id="A0A9D4BPU9"/>
<dbReference type="InterPro" id="IPR001965">
    <property type="entry name" value="Znf_PHD"/>
</dbReference>
<evidence type="ECO:0000313" key="6">
    <source>
        <dbReference type="EMBL" id="KAH3711976.1"/>
    </source>
</evidence>
<evidence type="ECO:0000256" key="1">
    <source>
        <dbReference type="ARBA" id="ARBA00022723"/>
    </source>
</evidence>